<keyword evidence="1" id="KW-1133">Transmembrane helix</keyword>
<dbReference type="Proteomes" id="UP001597452">
    <property type="component" value="Unassembled WGS sequence"/>
</dbReference>
<name>A0ABW5QD60_9BACI</name>
<dbReference type="EMBL" id="JBHUMZ010000048">
    <property type="protein sequence ID" value="MFD2639839.1"/>
    <property type="molecule type" value="Genomic_DNA"/>
</dbReference>
<evidence type="ECO:0000313" key="3">
    <source>
        <dbReference type="Proteomes" id="UP001597452"/>
    </source>
</evidence>
<comment type="caution">
    <text evidence="2">The sequence shown here is derived from an EMBL/GenBank/DDBJ whole genome shotgun (WGS) entry which is preliminary data.</text>
</comment>
<keyword evidence="3" id="KW-1185">Reference proteome</keyword>
<sequence>MDRVLIGVVGTLFVTTWVAVIVLFVNSDEPKQIVANTHQEIQSFQIHAKDSSTFYALTSPSSKKGKSLDEMVLSRDDEGVSIDDLLEYFDLNKPKKAAPNS</sequence>
<organism evidence="2 3">
    <name type="scientific">Piscibacillus salipiscarius</name>
    <dbReference type="NCBI Taxonomy" id="299480"/>
    <lineage>
        <taxon>Bacteria</taxon>
        <taxon>Bacillati</taxon>
        <taxon>Bacillota</taxon>
        <taxon>Bacilli</taxon>
        <taxon>Bacillales</taxon>
        <taxon>Bacillaceae</taxon>
        <taxon>Piscibacillus</taxon>
    </lineage>
</organism>
<gene>
    <name evidence="2" type="ORF">ACFSW4_13305</name>
</gene>
<proteinExistence type="predicted"/>
<accession>A0ABW5QD60</accession>
<feature type="transmembrane region" description="Helical" evidence="1">
    <location>
        <begin position="6"/>
        <end position="25"/>
    </location>
</feature>
<protein>
    <submittedName>
        <fullName evidence="2">Uncharacterized protein</fullName>
    </submittedName>
</protein>
<evidence type="ECO:0000256" key="1">
    <source>
        <dbReference type="SAM" id="Phobius"/>
    </source>
</evidence>
<keyword evidence="1" id="KW-0812">Transmembrane</keyword>
<evidence type="ECO:0000313" key="2">
    <source>
        <dbReference type="EMBL" id="MFD2639839.1"/>
    </source>
</evidence>
<reference evidence="3" key="1">
    <citation type="journal article" date="2019" name="Int. J. Syst. Evol. Microbiol.">
        <title>The Global Catalogue of Microorganisms (GCM) 10K type strain sequencing project: providing services to taxonomists for standard genome sequencing and annotation.</title>
        <authorList>
            <consortium name="The Broad Institute Genomics Platform"/>
            <consortium name="The Broad Institute Genome Sequencing Center for Infectious Disease"/>
            <person name="Wu L."/>
            <person name="Ma J."/>
        </authorList>
    </citation>
    <scope>NUCLEOTIDE SEQUENCE [LARGE SCALE GENOMIC DNA]</scope>
    <source>
        <strain evidence="3">TISTR 1571</strain>
    </source>
</reference>
<keyword evidence="1" id="KW-0472">Membrane</keyword>
<dbReference type="RefSeq" id="WP_054754337.1">
    <property type="nucleotide sequence ID" value="NZ_JBHUMZ010000048.1"/>
</dbReference>